<organism evidence="1 2">
    <name type="scientific">Candidatus Accumulibacter affinis</name>
    <dbReference type="NCBI Taxonomy" id="2954384"/>
    <lineage>
        <taxon>Bacteria</taxon>
        <taxon>Pseudomonadati</taxon>
        <taxon>Pseudomonadota</taxon>
        <taxon>Betaproteobacteria</taxon>
        <taxon>Candidatus Accumulibacter</taxon>
    </lineage>
</organism>
<dbReference type="EMBL" id="JADJOT010000007">
    <property type="protein sequence ID" value="MBK7953737.1"/>
    <property type="molecule type" value="Genomic_DNA"/>
</dbReference>
<reference evidence="1 2" key="1">
    <citation type="submission" date="2020-10" db="EMBL/GenBank/DDBJ databases">
        <title>Connecting structure to function with the recovery of over 1000 high-quality activated sludge metagenome-assembled genomes encoding full-length rRNA genes using long-read sequencing.</title>
        <authorList>
            <person name="Singleton C.M."/>
            <person name="Petriglieri F."/>
            <person name="Kristensen J.M."/>
            <person name="Kirkegaard R.H."/>
            <person name="Michaelsen T.Y."/>
            <person name="Andersen M.H."/>
            <person name="Karst S.M."/>
            <person name="Dueholm M.S."/>
            <person name="Nielsen P.H."/>
            <person name="Albertsen M."/>
        </authorList>
    </citation>
    <scope>NUCLEOTIDE SEQUENCE [LARGE SCALE GENOMIC DNA]</scope>
    <source>
        <strain evidence="1">Fred_18-Q3-R57-64_BAT3C.720</strain>
    </source>
</reference>
<accession>A0A935TC73</accession>
<dbReference type="AlphaFoldDB" id="A0A935TC73"/>
<dbReference type="Proteomes" id="UP000706151">
    <property type="component" value="Unassembled WGS sequence"/>
</dbReference>
<protein>
    <submittedName>
        <fullName evidence="1">Uncharacterized protein</fullName>
    </submittedName>
</protein>
<evidence type="ECO:0000313" key="2">
    <source>
        <dbReference type="Proteomes" id="UP000706151"/>
    </source>
</evidence>
<proteinExistence type="predicted"/>
<comment type="caution">
    <text evidence="1">The sequence shown here is derived from an EMBL/GenBank/DDBJ whole genome shotgun (WGS) entry which is preliminary data.</text>
</comment>
<sequence>MKMTTVTALVTDTNKRFRGAMPVQVEFDAHGPVCIQHAGQTYHYTGKEGRSLDRGLATREMATVDDARLWTTLDVIQIWED</sequence>
<evidence type="ECO:0000313" key="1">
    <source>
        <dbReference type="EMBL" id="MBK7953737.1"/>
    </source>
</evidence>
<name>A0A935TC73_9PROT</name>
<gene>
    <name evidence="1" type="ORF">IPK02_07075</name>
</gene>